<feature type="domain" description="FCP1 homology" evidence="9">
    <location>
        <begin position="166"/>
        <end position="345"/>
    </location>
</feature>
<dbReference type="InterPro" id="IPR001357">
    <property type="entry name" value="BRCT_dom"/>
</dbReference>
<name>A0ABP0CXL9_9PEZI</name>
<dbReference type="InterPro" id="IPR011947">
    <property type="entry name" value="FCP1_euk"/>
</dbReference>
<dbReference type="InterPro" id="IPR023214">
    <property type="entry name" value="HAD_sf"/>
</dbReference>
<dbReference type="Proteomes" id="UP001642405">
    <property type="component" value="Unassembled WGS sequence"/>
</dbReference>
<feature type="compositionally biased region" description="Low complexity" evidence="7">
    <location>
        <begin position="842"/>
        <end position="866"/>
    </location>
</feature>
<feature type="compositionally biased region" description="Low complexity" evidence="7">
    <location>
        <begin position="375"/>
        <end position="406"/>
    </location>
</feature>
<dbReference type="Pfam" id="PF03031">
    <property type="entry name" value="NIF"/>
    <property type="match status" value="1"/>
</dbReference>
<dbReference type="SMART" id="SM00292">
    <property type="entry name" value="BRCT"/>
    <property type="match status" value="1"/>
</dbReference>
<dbReference type="InterPro" id="IPR039189">
    <property type="entry name" value="Fcp1"/>
</dbReference>
<dbReference type="InterPro" id="IPR036412">
    <property type="entry name" value="HAD-like_sf"/>
</dbReference>
<dbReference type="NCBIfam" id="TIGR02250">
    <property type="entry name" value="FCP1_euk"/>
    <property type="match status" value="1"/>
</dbReference>
<comment type="function">
    <text evidence="6">This promotes the activity of RNA polymerase II.</text>
</comment>
<comment type="caution">
    <text evidence="10">The sequence shown here is derived from an EMBL/GenBank/DDBJ whole genome shotgun (WGS) entry which is preliminary data.</text>
</comment>
<accession>A0ABP0CXL9</accession>
<evidence type="ECO:0000313" key="11">
    <source>
        <dbReference type="Proteomes" id="UP001642405"/>
    </source>
</evidence>
<feature type="region of interest" description="Disordered" evidence="7">
    <location>
        <begin position="646"/>
        <end position="665"/>
    </location>
</feature>
<gene>
    <name evidence="10" type="primary">fcp1</name>
    <name evidence="10" type="ORF">SCUCBS95973_009762</name>
</gene>
<dbReference type="PROSITE" id="PS50172">
    <property type="entry name" value="BRCT"/>
    <property type="match status" value="1"/>
</dbReference>
<feature type="domain" description="BRCT" evidence="8">
    <location>
        <begin position="546"/>
        <end position="641"/>
    </location>
</feature>
<evidence type="ECO:0000259" key="9">
    <source>
        <dbReference type="PROSITE" id="PS50969"/>
    </source>
</evidence>
<comment type="catalytic activity">
    <reaction evidence="4 6">
        <text>O-phospho-L-seryl-[protein] + H2O = L-seryl-[protein] + phosphate</text>
        <dbReference type="Rhea" id="RHEA:20629"/>
        <dbReference type="Rhea" id="RHEA-COMP:9863"/>
        <dbReference type="Rhea" id="RHEA-COMP:11604"/>
        <dbReference type="ChEBI" id="CHEBI:15377"/>
        <dbReference type="ChEBI" id="CHEBI:29999"/>
        <dbReference type="ChEBI" id="CHEBI:43474"/>
        <dbReference type="ChEBI" id="CHEBI:83421"/>
        <dbReference type="EC" id="3.1.3.16"/>
    </reaction>
</comment>
<evidence type="ECO:0000256" key="2">
    <source>
        <dbReference type="ARBA" id="ARBA00022801"/>
    </source>
</evidence>
<dbReference type="SUPFAM" id="SSF56784">
    <property type="entry name" value="HAD-like"/>
    <property type="match status" value="1"/>
</dbReference>
<sequence length="945" mass="101984">MATGGVKGEKDLHLGARLKYPIKITKLYKTPGDMVKRQEPVLQYSYEYTMELPQDRETLELKTKTLTSITDWNAPEDGKLIHWNVRVGDVITRDRACVTVEEACTHEVQFQGLCAICGKDMSEVNWASEQRDTARAPINMIHDQTNLKVSRSAATRAEKELQQRLLAQRKLSLVVDLDQTIIHACIDPTIGEWQQDETNPNYDALRDVQRFQLEEGQHGGVARGCYYYIKMRPGLADFLSTIATMYELHVYTMGTRTYATSIAKIVDPDQRLFGNRLISRDENGNIVAKSLQRLFPVSTHMAVIMDDRADVWPHNRRNLIKVTPYDFFKGTGDINSSFLPKRDDLQPSASAAAAAATPPSAPPAAAVAKDDNEVTASPASTAASTAISESAASTPATTTTAATAATNGGGGNGETAAPLTNGAAPQIDVVLLQKQTEEQERTIEKQIKDRPLLHMQEQLDKEDSEKAAAAAAADADETEVDETQTLEAQARHCVLFDDDTELDFLKQHLAKLHREFYKEYDAVVDDDDTAADASDVPDVGEILDQLKGEVLQDTTIVLSGLVPLGMDVEQSEIGKQALSFGAKLQRQVSRKVTHLVISSDRPRTQKVRQAARIPTTKIVNQNWLLDCFSQWSKVDETPYLVEIHPADRGYPKGSGNGGNGSQYATDTETISDVDVDSENEAGGSSNGNPGLRISVPGRGGDGDDDDDDDDDDDGEFDDFNNSDGMSPIAELGKFDWGSADDELEMFLAEGDDEDEEDEEEDEEEEEEDGDDEDVDMDRAGENGQDTDLNGSSLLSSSSKRKHGGSSSNGGGGGGGGDTDTDSERALLRGRSLLAKRQRLASRSRSSSQRRAAAAAVAASAAATAGDRGSGSGSEASHPLRQQTNSSAIQTPGAEPSSASAPVPAPAPKNTSPPATVDIDEAELEAMLMAELDEEEAAQIGGSGDG</sequence>
<dbReference type="PANTHER" id="PTHR23081:SF36">
    <property type="entry name" value="RNA POLYMERASE II SUBUNIT A C-TERMINAL DOMAIN PHOSPHATASE"/>
    <property type="match status" value="1"/>
</dbReference>
<feature type="compositionally biased region" description="Acidic residues" evidence="7">
    <location>
        <begin position="702"/>
        <end position="720"/>
    </location>
</feature>
<comment type="catalytic activity">
    <reaction evidence="5 6">
        <text>O-phospho-L-threonyl-[protein] + H2O = L-threonyl-[protein] + phosphate</text>
        <dbReference type="Rhea" id="RHEA:47004"/>
        <dbReference type="Rhea" id="RHEA-COMP:11060"/>
        <dbReference type="Rhea" id="RHEA-COMP:11605"/>
        <dbReference type="ChEBI" id="CHEBI:15377"/>
        <dbReference type="ChEBI" id="CHEBI:30013"/>
        <dbReference type="ChEBI" id="CHEBI:43474"/>
        <dbReference type="ChEBI" id="CHEBI:61977"/>
        <dbReference type="EC" id="3.1.3.16"/>
    </reaction>
</comment>
<evidence type="ECO:0000256" key="3">
    <source>
        <dbReference type="ARBA" id="ARBA00023242"/>
    </source>
</evidence>
<dbReference type="Gene3D" id="1.10.287.10">
    <property type="entry name" value="S15/NS1, RNA-binding"/>
    <property type="match status" value="1"/>
</dbReference>
<feature type="region of interest" description="Disordered" evidence="7">
    <location>
        <begin position="349"/>
        <end position="420"/>
    </location>
</feature>
<dbReference type="PROSITE" id="PS50969">
    <property type="entry name" value="FCP1"/>
    <property type="match status" value="1"/>
</dbReference>
<dbReference type="CDD" id="cd17729">
    <property type="entry name" value="BRCT_CTDP1"/>
    <property type="match status" value="1"/>
</dbReference>
<dbReference type="Gene3D" id="3.40.50.1000">
    <property type="entry name" value="HAD superfamily/HAD-like"/>
    <property type="match status" value="1"/>
</dbReference>
<dbReference type="Pfam" id="PF00533">
    <property type="entry name" value="BRCT"/>
    <property type="match status" value="1"/>
</dbReference>
<evidence type="ECO:0000256" key="1">
    <source>
        <dbReference type="ARBA" id="ARBA00004123"/>
    </source>
</evidence>
<feature type="compositionally biased region" description="Gly residues" evidence="7">
    <location>
        <begin position="806"/>
        <end position="817"/>
    </location>
</feature>
<dbReference type="SMART" id="SM00577">
    <property type="entry name" value="CPDc"/>
    <property type="match status" value="1"/>
</dbReference>
<evidence type="ECO:0000256" key="5">
    <source>
        <dbReference type="ARBA" id="ARBA00048336"/>
    </source>
</evidence>
<evidence type="ECO:0000313" key="10">
    <source>
        <dbReference type="EMBL" id="CAK7236890.1"/>
    </source>
</evidence>
<evidence type="ECO:0000256" key="7">
    <source>
        <dbReference type="SAM" id="MobiDB-lite"/>
    </source>
</evidence>
<reference evidence="10 11" key="1">
    <citation type="submission" date="2024-01" db="EMBL/GenBank/DDBJ databases">
        <authorList>
            <person name="Allen C."/>
            <person name="Tagirdzhanova G."/>
        </authorList>
    </citation>
    <scope>NUCLEOTIDE SEQUENCE [LARGE SCALE GENOMIC DNA]</scope>
</reference>
<dbReference type="SUPFAM" id="SSF52113">
    <property type="entry name" value="BRCT domain"/>
    <property type="match status" value="1"/>
</dbReference>
<organism evidence="10 11">
    <name type="scientific">Sporothrix curviconia</name>
    <dbReference type="NCBI Taxonomy" id="1260050"/>
    <lineage>
        <taxon>Eukaryota</taxon>
        <taxon>Fungi</taxon>
        <taxon>Dikarya</taxon>
        <taxon>Ascomycota</taxon>
        <taxon>Pezizomycotina</taxon>
        <taxon>Sordariomycetes</taxon>
        <taxon>Sordariomycetidae</taxon>
        <taxon>Ophiostomatales</taxon>
        <taxon>Ophiostomataceae</taxon>
        <taxon>Sporothrix</taxon>
    </lineage>
</organism>
<evidence type="ECO:0000256" key="6">
    <source>
        <dbReference type="RuleBase" id="RU366066"/>
    </source>
</evidence>
<feature type="compositionally biased region" description="Acidic residues" evidence="7">
    <location>
        <begin position="738"/>
        <end position="775"/>
    </location>
</feature>
<keyword evidence="11" id="KW-1185">Reference proteome</keyword>
<dbReference type="CDD" id="cd07521">
    <property type="entry name" value="HAD_FCP1-like"/>
    <property type="match status" value="1"/>
</dbReference>
<dbReference type="InterPro" id="IPR004274">
    <property type="entry name" value="FCP1_dom"/>
</dbReference>
<protein>
    <recommendedName>
        <fullName evidence="6">RNA polymerase II subunit A C-terminal domain phosphatase</fullName>
        <ecNumber evidence="6">3.1.3.16</ecNumber>
    </recommendedName>
</protein>
<evidence type="ECO:0000259" key="8">
    <source>
        <dbReference type="PROSITE" id="PS50172"/>
    </source>
</evidence>
<feature type="compositionally biased region" description="Low complexity" evidence="7">
    <location>
        <begin position="349"/>
        <end position="367"/>
    </location>
</feature>
<dbReference type="PANTHER" id="PTHR23081">
    <property type="entry name" value="RNA POLYMERASE II CTD PHOSPHATASE"/>
    <property type="match status" value="1"/>
</dbReference>
<dbReference type="InterPro" id="IPR036420">
    <property type="entry name" value="BRCT_dom_sf"/>
</dbReference>
<keyword evidence="3 6" id="KW-0539">Nucleus</keyword>
<dbReference type="EMBL" id="CAWUHB010000127">
    <property type="protein sequence ID" value="CAK7236890.1"/>
    <property type="molecule type" value="Genomic_DNA"/>
</dbReference>
<evidence type="ECO:0000256" key="4">
    <source>
        <dbReference type="ARBA" id="ARBA00047761"/>
    </source>
</evidence>
<comment type="subcellular location">
    <subcellularLocation>
        <location evidence="1 6">Nucleus</location>
    </subcellularLocation>
</comment>
<dbReference type="EC" id="3.1.3.16" evidence="6"/>
<keyword evidence="2 6" id="KW-0378">Hydrolase</keyword>
<proteinExistence type="predicted"/>
<feature type="region of interest" description="Disordered" evidence="7">
    <location>
        <begin position="675"/>
        <end position="918"/>
    </location>
</feature>
<feature type="compositionally biased region" description="Polar residues" evidence="7">
    <location>
        <begin position="879"/>
        <end position="889"/>
    </location>
</feature>
<dbReference type="GO" id="GO:0004722">
    <property type="term" value="F:protein serine/threonine phosphatase activity"/>
    <property type="evidence" value="ECO:0007669"/>
    <property type="project" value="UniProtKB-EC"/>
</dbReference>
<dbReference type="Gene3D" id="3.40.50.10190">
    <property type="entry name" value="BRCT domain"/>
    <property type="match status" value="1"/>
</dbReference>